<proteinExistence type="predicted"/>
<evidence type="ECO:0000259" key="2">
    <source>
        <dbReference type="Pfam" id="PF13843"/>
    </source>
</evidence>
<dbReference type="AlphaFoldDB" id="A0A5A9PHB3"/>
<evidence type="ECO:0000313" key="4">
    <source>
        <dbReference type="Proteomes" id="UP000324632"/>
    </source>
</evidence>
<dbReference type="Pfam" id="PF13843">
    <property type="entry name" value="DDE_Tnp_1_7"/>
    <property type="match status" value="1"/>
</dbReference>
<dbReference type="Proteomes" id="UP000324632">
    <property type="component" value="Chromosome 5"/>
</dbReference>
<dbReference type="EMBL" id="SOYY01000005">
    <property type="protein sequence ID" value="KAA0721218.1"/>
    <property type="molecule type" value="Genomic_DNA"/>
</dbReference>
<gene>
    <name evidence="3" type="ORF">E1301_Tti019675</name>
</gene>
<evidence type="ECO:0000256" key="1">
    <source>
        <dbReference type="SAM" id="MobiDB-lite"/>
    </source>
</evidence>
<name>A0A5A9PHB3_9TELE</name>
<feature type="compositionally biased region" description="Low complexity" evidence="1">
    <location>
        <begin position="88"/>
        <end position="107"/>
    </location>
</feature>
<feature type="region of interest" description="Disordered" evidence="1">
    <location>
        <begin position="582"/>
        <end position="602"/>
    </location>
</feature>
<feature type="compositionally biased region" description="Basic and acidic residues" evidence="1">
    <location>
        <begin position="20"/>
        <end position="32"/>
    </location>
</feature>
<feature type="region of interest" description="Disordered" evidence="1">
    <location>
        <begin position="20"/>
        <end position="164"/>
    </location>
</feature>
<dbReference type="PANTHER" id="PTHR46599:SF3">
    <property type="entry name" value="PIGGYBAC TRANSPOSABLE ELEMENT-DERIVED PROTEIN 4"/>
    <property type="match status" value="1"/>
</dbReference>
<feature type="compositionally biased region" description="Polar residues" evidence="1">
    <location>
        <begin position="36"/>
        <end position="46"/>
    </location>
</feature>
<feature type="compositionally biased region" description="Polar residues" evidence="1">
    <location>
        <begin position="128"/>
        <end position="141"/>
    </location>
</feature>
<evidence type="ECO:0000313" key="3">
    <source>
        <dbReference type="EMBL" id="KAA0721218.1"/>
    </source>
</evidence>
<comment type="caution">
    <text evidence="3">The sequence shown here is derived from an EMBL/GenBank/DDBJ whole genome shotgun (WGS) entry which is preliminary data.</text>
</comment>
<dbReference type="PANTHER" id="PTHR46599">
    <property type="entry name" value="PIGGYBAC TRANSPOSABLE ELEMENT-DERIVED PROTEIN 4"/>
    <property type="match status" value="1"/>
</dbReference>
<sequence>MDRRPQTMYFDAESALEEIMRSSDEEQQKEAETCVSEKNSSGSSVDSLEDDMFVDGLDPVLDRRPSNDTDEDWCPESSPEHRKRSRQPSSSSATTSSASPSSAAANGTGKGRGGRGGGGRARGGRGRWSQSAHAVSPSTSQEKWHNVDEGDNEPPQPVFRPARTPGPQMLLTASYTALQLFQLFFSTSVLQTLIQNTNAYGAKLNQGRDKPWNNISGEDFKSYLALVVFMGLVKVFTLTDYWRRSTKYSLPFPAQIMSCRKFLTITSALHLSDPQDDEENEERKGTSAYDRLGKIKPLYNSIRDACRTFFHPHQNISIDERMVASKARSVLKQYMKNKPTKWGYKLFVLADSLCGYTSEFFVYEGKAMQSRNGLSYDSVMALVDGKRLGTGYKLYVDNFYTSPMLFRDLLSKKIWACGTIRPNRIGFPKTIRNRLPRNAPRGSIRWLREGELLFVEWKDTREVLMCSTFHKAYEGDTVKRRVKANGGQWSQVHVPIPGAVLDYNRFMGGVDLSDALIGYYKVLHNTRKWYRTFFYHFVDIAVVNAFILHQHLARARNEKPLTQKAFRETLVLELAGMKSRTAAPQTSDVGRHNPKHITDDTTSGRRKCRLCHQKTPVMCATCEVPLCFVPKRDCFNDWHVQTGKY</sequence>
<keyword evidence="4" id="KW-1185">Reference proteome</keyword>
<organism evidence="3 4">
    <name type="scientific">Triplophysa tibetana</name>
    <dbReference type="NCBI Taxonomy" id="1572043"/>
    <lineage>
        <taxon>Eukaryota</taxon>
        <taxon>Metazoa</taxon>
        <taxon>Chordata</taxon>
        <taxon>Craniata</taxon>
        <taxon>Vertebrata</taxon>
        <taxon>Euteleostomi</taxon>
        <taxon>Actinopterygii</taxon>
        <taxon>Neopterygii</taxon>
        <taxon>Teleostei</taxon>
        <taxon>Ostariophysi</taxon>
        <taxon>Cypriniformes</taxon>
        <taxon>Nemacheilidae</taxon>
        <taxon>Triplophysa</taxon>
    </lineage>
</organism>
<accession>A0A5A9PHB3</accession>
<reference evidence="3 4" key="1">
    <citation type="journal article" date="2019" name="Mol. Ecol. Resour.">
        <title>Chromosome-level genome assembly of Triplophysa tibetana, a fish adapted to the harsh high-altitude environment of the Tibetan Plateau.</title>
        <authorList>
            <person name="Yang X."/>
            <person name="Liu H."/>
            <person name="Ma Z."/>
            <person name="Zou Y."/>
            <person name="Zou M."/>
            <person name="Mao Y."/>
            <person name="Li X."/>
            <person name="Wang H."/>
            <person name="Chen T."/>
            <person name="Wang W."/>
            <person name="Yang R."/>
        </authorList>
    </citation>
    <scope>NUCLEOTIDE SEQUENCE [LARGE SCALE GENOMIC DNA]</scope>
    <source>
        <strain evidence="3">TTIB1903HZAU</strain>
        <tissue evidence="3">Muscle</tissue>
    </source>
</reference>
<dbReference type="InterPro" id="IPR029526">
    <property type="entry name" value="PGBD"/>
</dbReference>
<protein>
    <recommendedName>
        <fullName evidence="2">PiggyBac transposable element-derived protein domain-containing protein</fullName>
    </recommendedName>
</protein>
<feature type="compositionally biased region" description="Gly residues" evidence="1">
    <location>
        <begin position="108"/>
        <end position="121"/>
    </location>
</feature>
<feature type="domain" description="PiggyBac transposable element-derived protein" evidence="2">
    <location>
        <begin position="177"/>
        <end position="546"/>
    </location>
</feature>